<dbReference type="EC" id="3.5.4.16" evidence="4"/>
<dbReference type="OrthoDB" id="4966at2759"/>
<keyword evidence="8" id="KW-0783">Tetrahydrobiopterin biosynthesis</keyword>
<dbReference type="InterPro" id="IPR043133">
    <property type="entry name" value="GTP-CH-I_C/QueF"/>
</dbReference>
<dbReference type="Gene3D" id="1.10.286.10">
    <property type="match status" value="1"/>
</dbReference>
<keyword evidence="9" id="KW-0342">GTP-binding</keyword>
<keyword evidence="13" id="KW-1185">Reference proteome</keyword>
<dbReference type="GO" id="GO:0003934">
    <property type="term" value="F:GTP cyclohydrolase I activity"/>
    <property type="evidence" value="ECO:0007669"/>
    <property type="project" value="UniProtKB-EC"/>
</dbReference>
<comment type="catalytic activity">
    <reaction evidence="1">
        <text>GTP + H2O = 7,8-dihydroneopterin 3'-triphosphate + formate + H(+)</text>
        <dbReference type="Rhea" id="RHEA:17473"/>
        <dbReference type="ChEBI" id="CHEBI:15377"/>
        <dbReference type="ChEBI" id="CHEBI:15378"/>
        <dbReference type="ChEBI" id="CHEBI:15740"/>
        <dbReference type="ChEBI" id="CHEBI:37565"/>
        <dbReference type="ChEBI" id="CHEBI:58462"/>
        <dbReference type="EC" id="3.5.4.16"/>
    </reaction>
</comment>
<keyword evidence="6" id="KW-0547">Nucleotide-binding</keyword>
<evidence type="ECO:0000256" key="10">
    <source>
        <dbReference type="ARBA" id="ARBA00030854"/>
    </source>
</evidence>
<gene>
    <name evidence="12" type="ORF">GSOID_T00015910001</name>
</gene>
<dbReference type="GO" id="GO:0008270">
    <property type="term" value="F:zinc ion binding"/>
    <property type="evidence" value="ECO:0007669"/>
    <property type="project" value="TreeGrafter"/>
</dbReference>
<protein>
    <recommendedName>
        <fullName evidence="5">GTP cyclohydrolase 1</fullName>
        <ecNumber evidence="4">3.5.4.16</ecNumber>
    </recommendedName>
    <alternativeName>
        <fullName evidence="10">GTP cyclohydrolase I</fullName>
    </alternativeName>
</protein>
<evidence type="ECO:0000256" key="3">
    <source>
        <dbReference type="ARBA" id="ARBA00008085"/>
    </source>
</evidence>
<comment type="similarity">
    <text evidence="3">Belongs to the GTP cyclohydrolase I family.</text>
</comment>
<dbReference type="Proteomes" id="UP000001307">
    <property type="component" value="Unassembled WGS sequence"/>
</dbReference>
<dbReference type="Gene3D" id="3.30.1130.10">
    <property type="match status" value="1"/>
</dbReference>
<evidence type="ECO:0000256" key="8">
    <source>
        <dbReference type="ARBA" id="ARBA00023007"/>
    </source>
</evidence>
<dbReference type="CDD" id="cd00642">
    <property type="entry name" value="GTP_cyclohydro1"/>
    <property type="match status" value="1"/>
</dbReference>
<dbReference type="InterPro" id="IPR020602">
    <property type="entry name" value="GTP_CycHdrlase_I_dom"/>
</dbReference>
<dbReference type="PROSITE" id="PS00859">
    <property type="entry name" value="GTP_CYCLOHYDROL_1_1"/>
    <property type="match status" value="1"/>
</dbReference>
<organism evidence="12">
    <name type="scientific">Oikopleura dioica</name>
    <name type="common">Tunicate</name>
    <dbReference type="NCBI Taxonomy" id="34765"/>
    <lineage>
        <taxon>Eukaryota</taxon>
        <taxon>Metazoa</taxon>
        <taxon>Chordata</taxon>
        <taxon>Tunicata</taxon>
        <taxon>Appendicularia</taxon>
        <taxon>Copelata</taxon>
        <taxon>Oikopleuridae</taxon>
        <taxon>Oikopleura</taxon>
    </lineage>
</organism>
<dbReference type="FunFam" id="1.10.286.10:FF:000003">
    <property type="entry name" value="GTP cyclohydrolase 1"/>
    <property type="match status" value="1"/>
</dbReference>
<feature type="domain" description="GTP cyclohydrolase I" evidence="11">
    <location>
        <begin position="11"/>
        <end position="185"/>
    </location>
</feature>
<sequence length="188" mass="21164">MAEANPELVSAYTGILKNIGEDPEREGLLKTPARAAKAMDFFTKGYKEDINDILNGAIFTEQNDEMVIVKNIRLYSLCEHHLVPFYGRAHVGYIPNGKIIGLSKIARIVEHFARRLQVQERLTRQIAEILEKALDTAGVAVMIECEHMCMTMRGVEKEGSSTVTSCMLGCIRDDHKSRTEFLSLVRNH</sequence>
<proteinExistence type="inferred from homology"/>
<dbReference type="UniPathway" id="UPA00848">
    <property type="reaction ID" value="UER00151"/>
</dbReference>
<dbReference type="NCBIfam" id="NF006825">
    <property type="entry name" value="PRK09347.1-2"/>
    <property type="match status" value="1"/>
</dbReference>
<keyword evidence="7" id="KW-0378">Hydrolase</keyword>
<dbReference type="GO" id="GO:0046654">
    <property type="term" value="P:tetrahydrofolate biosynthetic process"/>
    <property type="evidence" value="ECO:0007669"/>
    <property type="project" value="InterPro"/>
</dbReference>
<dbReference type="FunFam" id="3.30.1130.10:FF:000001">
    <property type="entry name" value="GTP cyclohydrolase 1"/>
    <property type="match status" value="1"/>
</dbReference>
<evidence type="ECO:0000259" key="11">
    <source>
        <dbReference type="Pfam" id="PF01227"/>
    </source>
</evidence>
<dbReference type="InParanoid" id="E4X203"/>
<dbReference type="PANTHER" id="PTHR11109:SF7">
    <property type="entry name" value="GTP CYCLOHYDROLASE 1"/>
    <property type="match status" value="1"/>
</dbReference>
<evidence type="ECO:0000256" key="9">
    <source>
        <dbReference type="ARBA" id="ARBA00023134"/>
    </source>
</evidence>
<dbReference type="GO" id="GO:0005737">
    <property type="term" value="C:cytoplasm"/>
    <property type="evidence" value="ECO:0007669"/>
    <property type="project" value="TreeGrafter"/>
</dbReference>
<dbReference type="PROSITE" id="PS00860">
    <property type="entry name" value="GTP_CYCLOHYDROL_1_2"/>
    <property type="match status" value="1"/>
</dbReference>
<evidence type="ECO:0000256" key="5">
    <source>
        <dbReference type="ARBA" id="ARBA00017272"/>
    </source>
</evidence>
<dbReference type="GO" id="GO:0005525">
    <property type="term" value="F:GTP binding"/>
    <property type="evidence" value="ECO:0007669"/>
    <property type="project" value="UniProtKB-KW"/>
</dbReference>
<evidence type="ECO:0000313" key="13">
    <source>
        <dbReference type="Proteomes" id="UP000001307"/>
    </source>
</evidence>
<evidence type="ECO:0000256" key="6">
    <source>
        <dbReference type="ARBA" id="ARBA00022741"/>
    </source>
</evidence>
<dbReference type="PANTHER" id="PTHR11109">
    <property type="entry name" value="GTP CYCLOHYDROLASE I"/>
    <property type="match status" value="1"/>
</dbReference>
<comment type="pathway">
    <text evidence="2">Cofactor biosynthesis; 7,8-dihydroneopterin triphosphate biosynthesis; 7,8-dihydroneopterin triphosphate from GTP: step 1/1.</text>
</comment>
<reference evidence="12" key="1">
    <citation type="journal article" date="2010" name="Science">
        <title>Plasticity of animal genome architecture unmasked by rapid evolution of a pelagic tunicate.</title>
        <authorList>
            <person name="Denoeud F."/>
            <person name="Henriet S."/>
            <person name="Mungpakdee S."/>
            <person name="Aury J.M."/>
            <person name="Da Silva C."/>
            <person name="Brinkmann H."/>
            <person name="Mikhaleva J."/>
            <person name="Olsen L.C."/>
            <person name="Jubin C."/>
            <person name="Canestro C."/>
            <person name="Bouquet J.M."/>
            <person name="Danks G."/>
            <person name="Poulain J."/>
            <person name="Campsteijn C."/>
            <person name="Adamski M."/>
            <person name="Cross I."/>
            <person name="Yadetie F."/>
            <person name="Muffato M."/>
            <person name="Louis A."/>
            <person name="Butcher S."/>
            <person name="Tsagkogeorga G."/>
            <person name="Konrad A."/>
            <person name="Singh S."/>
            <person name="Jensen M.F."/>
            <person name="Cong E.H."/>
            <person name="Eikeseth-Otteraa H."/>
            <person name="Noel B."/>
            <person name="Anthouard V."/>
            <person name="Porcel B.M."/>
            <person name="Kachouri-Lafond R."/>
            <person name="Nishino A."/>
            <person name="Ugolini M."/>
            <person name="Chourrout P."/>
            <person name="Nishida H."/>
            <person name="Aasland R."/>
            <person name="Huzurbazar S."/>
            <person name="Westhof E."/>
            <person name="Delsuc F."/>
            <person name="Lehrach H."/>
            <person name="Reinhardt R."/>
            <person name="Weissenbach J."/>
            <person name="Roy S.W."/>
            <person name="Artiguenave F."/>
            <person name="Postlethwait J.H."/>
            <person name="Manak J.R."/>
            <person name="Thompson E.M."/>
            <person name="Jaillon O."/>
            <person name="Du Pasquier L."/>
            <person name="Boudinot P."/>
            <person name="Liberles D.A."/>
            <person name="Volff J.N."/>
            <person name="Philippe H."/>
            <person name="Lenhard B."/>
            <person name="Roest Crollius H."/>
            <person name="Wincker P."/>
            <person name="Chourrout D."/>
        </authorList>
    </citation>
    <scope>NUCLEOTIDE SEQUENCE [LARGE SCALE GENOMIC DNA]</scope>
</reference>
<evidence type="ECO:0000313" key="12">
    <source>
        <dbReference type="EMBL" id="CBY23470.1"/>
    </source>
</evidence>
<name>E4X203_OIKDI</name>
<dbReference type="Pfam" id="PF01227">
    <property type="entry name" value="GTP_cyclohydroI"/>
    <property type="match status" value="1"/>
</dbReference>
<dbReference type="NCBIfam" id="TIGR00063">
    <property type="entry name" value="folE"/>
    <property type="match status" value="1"/>
</dbReference>
<evidence type="ECO:0000256" key="1">
    <source>
        <dbReference type="ARBA" id="ARBA00001052"/>
    </source>
</evidence>
<dbReference type="HAMAP" id="MF_00223">
    <property type="entry name" value="FolE"/>
    <property type="match status" value="1"/>
</dbReference>
<dbReference type="NCBIfam" id="NF006826">
    <property type="entry name" value="PRK09347.1-3"/>
    <property type="match status" value="1"/>
</dbReference>
<dbReference type="GO" id="GO:0006729">
    <property type="term" value="P:tetrahydrobiopterin biosynthetic process"/>
    <property type="evidence" value="ECO:0007669"/>
    <property type="project" value="UniProtKB-KW"/>
</dbReference>
<evidence type="ECO:0000256" key="2">
    <source>
        <dbReference type="ARBA" id="ARBA00005080"/>
    </source>
</evidence>
<dbReference type="InterPro" id="IPR018234">
    <property type="entry name" value="GTP_CycHdrlase_I_CS"/>
</dbReference>
<accession>E4X203</accession>
<evidence type="ECO:0000256" key="7">
    <source>
        <dbReference type="ARBA" id="ARBA00022801"/>
    </source>
</evidence>
<dbReference type="EMBL" id="FN653021">
    <property type="protein sequence ID" value="CBY23470.1"/>
    <property type="molecule type" value="Genomic_DNA"/>
</dbReference>
<evidence type="ECO:0000256" key="4">
    <source>
        <dbReference type="ARBA" id="ARBA00012715"/>
    </source>
</evidence>
<dbReference type="InterPro" id="IPR043134">
    <property type="entry name" value="GTP-CH-I_N"/>
</dbReference>
<dbReference type="InterPro" id="IPR001474">
    <property type="entry name" value="GTP_CycHdrlase_I"/>
</dbReference>
<dbReference type="AlphaFoldDB" id="E4X203"/>
<dbReference type="SUPFAM" id="SSF55620">
    <property type="entry name" value="Tetrahydrobiopterin biosynthesis enzymes-like"/>
    <property type="match status" value="1"/>
</dbReference>